<protein>
    <recommendedName>
        <fullName evidence="3">Phosphodiesterase</fullName>
        <ecNumber evidence="3">3.1.4.-</ecNumber>
    </recommendedName>
</protein>
<dbReference type="InterPro" id="IPR003607">
    <property type="entry name" value="HD/PDEase_dom"/>
</dbReference>
<feature type="compositionally biased region" description="Basic and acidic residues" evidence="4">
    <location>
        <begin position="689"/>
        <end position="703"/>
    </location>
</feature>
<dbReference type="PANTHER" id="PTHR11347">
    <property type="entry name" value="CYCLIC NUCLEOTIDE PHOSPHODIESTERASE"/>
    <property type="match status" value="1"/>
</dbReference>
<feature type="region of interest" description="Disordered" evidence="4">
    <location>
        <begin position="618"/>
        <end position="649"/>
    </location>
</feature>
<dbReference type="InterPro" id="IPR036971">
    <property type="entry name" value="PDEase_catalytic_dom_sf"/>
</dbReference>
<reference evidence="6" key="1">
    <citation type="submission" date="2022-10" db="EMBL/GenBank/DDBJ databases">
        <title>Determination and structural analysis of whole genome sequence of Sarocladium strictum F4-1.</title>
        <authorList>
            <person name="Hu L."/>
            <person name="Jiang Y."/>
        </authorList>
    </citation>
    <scope>NUCLEOTIDE SEQUENCE</scope>
    <source>
        <strain evidence="6">F4-1</strain>
    </source>
</reference>
<feature type="domain" description="PDEase" evidence="5">
    <location>
        <begin position="266"/>
        <end position="620"/>
    </location>
</feature>
<dbReference type="Gene3D" id="1.10.1300.10">
    <property type="entry name" value="3'5'-cyclic nucleotide phosphodiesterase, catalytic domain"/>
    <property type="match status" value="1"/>
</dbReference>
<dbReference type="PROSITE" id="PS00126">
    <property type="entry name" value="PDEASE_I_1"/>
    <property type="match status" value="1"/>
</dbReference>
<evidence type="ECO:0000313" key="7">
    <source>
        <dbReference type="Proteomes" id="UP001175261"/>
    </source>
</evidence>
<evidence type="ECO:0000259" key="5">
    <source>
        <dbReference type="PROSITE" id="PS51845"/>
    </source>
</evidence>
<evidence type="ECO:0000256" key="3">
    <source>
        <dbReference type="RuleBase" id="RU363067"/>
    </source>
</evidence>
<organism evidence="6 7">
    <name type="scientific">Sarocladium strictum</name>
    <name type="common">Black bundle disease fungus</name>
    <name type="synonym">Acremonium strictum</name>
    <dbReference type="NCBI Taxonomy" id="5046"/>
    <lineage>
        <taxon>Eukaryota</taxon>
        <taxon>Fungi</taxon>
        <taxon>Dikarya</taxon>
        <taxon>Ascomycota</taxon>
        <taxon>Pezizomycotina</taxon>
        <taxon>Sordariomycetes</taxon>
        <taxon>Hypocreomycetidae</taxon>
        <taxon>Hypocreales</taxon>
        <taxon>Sarocladiaceae</taxon>
        <taxon>Sarocladium</taxon>
    </lineage>
</organism>
<evidence type="ECO:0000313" key="6">
    <source>
        <dbReference type="EMBL" id="KAK0389431.1"/>
    </source>
</evidence>
<keyword evidence="7" id="KW-1185">Reference proteome</keyword>
<dbReference type="SMART" id="SM00471">
    <property type="entry name" value="HDc"/>
    <property type="match status" value="1"/>
</dbReference>
<sequence>MDSPPCHVVYVNRRVGQDQLIASKPDHDAPTDPELLSHWTQDQVREIVQPLLDTFGDVHVCQSGASCIAKLFEIQEASDFDVKPTLVLLDTPSDTPLNPSNRPSPTESHKTDIHAPDEDIYGLNLLQKLMTEAHLRGVSKLVVPVPIISPIDSLPAAPAEQMTDGAVEHAGAPLGFMPATRKLVKRCLDLGAADVIISPLSAKCITSLEICAYRAHRDATREQQAILEVRRGRKRSWVGVNEEKPFAYLREAMVSGLMSGICRMNADDDAQLISAHIAVSSERQAVIAKAIGPWHFDAHAFTDDELVVAAMFMFKHALAVPELEQWRIPTDQLINFLVACRAAYNNFVPYHNFRHVIDVLQATFSFLVNVGALPSCPAETNMTAPMKRSPLATLIGPFEALTLLITAIGHDVGHPGVNNGFLITLNAPLAQLYNDRSVLESFHCAAYSQILRRYWPTVFMNKQIRSLMISSILATDMGLHFDYMKKLGDLQDKLHENNTTDGWTGRQTEEHKALACALLIKCADISNVARDYGTALKWMHILSEEFSRQASMEDELKIQSSLLAPPKKDALSLVRSQLSFMNMFAIPLFQGVADVMPGMQYTVNELELNRELFEKKVSDDREKNDLQSKIDPTRKRLLHEGTFSPRTMSFAAEPGTEHKANDSNPQHGDHAEALAKLTENLGDTPTSEGPHELLPEQLDKRDSQLSPPRSTPTMKPSHIPSTYDDNYKEINGAVSSFDAVRELAESDPFRTKHESKDSGFDNSACPHSVPRRSGTTEGSASGQMGDWASQATSTTTGKMPLSPSTQGTSLVSSESMERQGCSLTGVRPTASGQISSSTTIMKKESSHTDGDSNSTTSIGKADGKVLKKKPSRFRMKDFPFFRKHHKSSSPTPSSTDTAN</sequence>
<feature type="compositionally biased region" description="Polar residues" evidence="4">
    <location>
        <begin position="704"/>
        <end position="724"/>
    </location>
</feature>
<feature type="compositionally biased region" description="Low complexity" evidence="4">
    <location>
        <begin position="888"/>
        <end position="899"/>
    </location>
</feature>
<gene>
    <name evidence="6" type="ORF">NLU13_3006</name>
</gene>
<dbReference type="InterPro" id="IPR002073">
    <property type="entry name" value="PDEase_catalytic_dom"/>
</dbReference>
<dbReference type="CDD" id="cd00077">
    <property type="entry name" value="HDc"/>
    <property type="match status" value="1"/>
</dbReference>
<accession>A0AA39L9C0</accession>
<feature type="compositionally biased region" description="Polar residues" evidence="4">
    <location>
        <begin position="789"/>
        <end position="814"/>
    </location>
</feature>
<dbReference type="EC" id="3.1.4.-" evidence="3"/>
<dbReference type="AlphaFoldDB" id="A0AA39L9C0"/>
<evidence type="ECO:0000256" key="1">
    <source>
        <dbReference type="ARBA" id="ARBA00022723"/>
    </source>
</evidence>
<dbReference type="EMBL" id="JAPDFR010000002">
    <property type="protein sequence ID" value="KAK0389431.1"/>
    <property type="molecule type" value="Genomic_DNA"/>
</dbReference>
<feature type="compositionally biased region" description="Basic and acidic residues" evidence="4">
    <location>
        <begin position="748"/>
        <end position="759"/>
    </location>
</feature>
<evidence type="ECO:0000256" key="4">
    <source>
        <dbReference type="SAM" id="MobiDB-lite"/>
    </source>
</evidence>
<feature type="compositionally biased region" description="Basic and acidic residues" evidence="4">
    <location>
        <begin position="618"/>
        <end position="634"/>
    </location>
</feature>
<name>A0AA39L9C0_SARSR</name>
<dbReference type="Pfam" id="PF00233">
    <property type="entry name" value="PDEase_I"/>
    <property type="match status" value="1"/>
</dbReference>
<feature type="region of interest" description="Disordered" evidence="4">
    <location>
        <begin position="90"/>
        <end position="114"/>
    </location>
</feature>
<evidence type="ECO:0000256" key="2">
    <source>
        <dbReference type="ARBA" id="ARBA00022801"/>
    </source>
</evidence>
<feature type="region of interest" description="Disordered" evidence="4">
    <location>
        <begin position="748"/>
        <end position="899"/>
    </location>
</feature>
<feature type="compositionally biased region" description="Basic and acidic residues" evidence="4">
    <location>
        <begin position="841"/>
        <end position="850"/>
    </location>
</feature>
<proteinExistence type="inferred from homology"/>
<keyword evidence="1 3" id="KW-0479">Metal-binding</keyword>
<comment type="similarity">
    <text evidence="3">Belongs to the cyclic nucleotide phosphodiesterase family.</text>
</comment>
<feature type="region of interest" description="Disordered" evidence="4">
    <location>
        <begin position="680"/>
        <end position="726"/>
    </location>
</feature>
<feature type="compositionally biased region" description="Polar residues" evidence="4">
    <location>
        <begin position="773"/>
        <end position="782"/>
    </location>
</feature>
<keyword evidence="2 3" id="KW-0378">Hydrolase</keyword>
<feature type="compositionally biased region" description="Polar residues" evidence="4">
    <location>
        <begin position="830"/>
        <end position="840"/>
    </location>
</feature>
<dbReference type="InterPro" id="IPR023174">
    <property type="entry name" value="PDEase_CS"/>
</dbReference>
<dbReference type="GO" id="GO:0004114">
    <property type="term" value="F:3',5'-cyclic-nucleotide phosphodiesterase activity"/>
    <property type="evidence" value="ECO:0007669"/>
    <property type="project" value="InterPro"/>
</dbReference>
<dbReference type="GO" id="GO:0007165">
    <property type="term" value="P:signal transduction"/>
    <property type="evidence" value="ECO:0007669"/>
    <property type="project" value="InterPro"/>
</dbReference>
<dbReference type="PROSITE" id="PS51845">
    <property type="entry name" value="PDEASE_I_2"/>
    <property type="match status" value="1"/>
</dbReference>
<dbReference type="Proteomes" id="UP001175261">
    <property type="component" value="Unassembled WGS sequence"/>
</dbReference>
<comment type="cofactor">
    <cofactor evidence="3">
        <name>a divalent metal cation</name>
        <dbReference type="ChEBI" id="CHEBI:60240"/>
    </cofactor>
    <text evidence="3">Binds 2 divalent metal cations per subunit. Site 1 may preferentially bind zinc ions, while site 2 has a preference for magnesium and/or manganese ions.</text>
</comment>
<comment type="caution">
    <text evidence="6">The sequence shown here is derived from an EMBL/GenBank/DDBJ whole genome shotgun (WGS) entry which is preliminary data.</text>
</comment>
<dbReference type="SUPFAM" id="SSF109604">
    <property type="entry name" value="HD-domain/PDEase-like"/>
    <property type="match status" value="1"/>
</dbReference>
<feature type="compositionally biased region" description="Polar residues" evidence="4">
    <location>
        <begin position="92"/>
        <end position="106"/>
    </location>
</feature>
<dbReference type="GO" id="GO:0046872">
    <property type="term" value="F:metal ion binding"/>
    <property type="evidence" value="ECO:0007669"/>
    <property type="project" value="UniProtKB-KW"/>
</dbReference>